<reference evidence="8 9" key="1">
    <citation type="journal article" date="2016" name="Nat. Biotechnol.">
        <title>Measurement of bacterial replication rates in microbial communities.</title>
        <authorList>
            <person name="Brown C.T."/>
            <person name="Olm M.R."/>
            <person name="Thomas B.C."/>
            <person name="Banfield J.F."/>
        </authorList>
    </citation>
    <scope>NUCLEOTIDE SEQUENCE [LARGE SCALE GENOMIC DNA]</scope>
    <source>
        <strain evidence="8">46_33</strain>
    </source>
</reference>
<dbReference type="InterPro" id="IPR025714">
    <property type="entry name" value="Methyltranfer_dom"/>
</dbReference>
<evidence type="ECO:0000256" key="1">
    <source>
        <dbReference type="ARBA" id="ARBA00004953"/>
    </source>
</evidence>
<dbReference type="SUPFAM" id="SSF53335">
    <property type="entry name" value="S-adenosyl-L-methionine-dependent methyltransferases"/>
    <property type="match status" value="1"/>
</dbReference>
<dbReference type="InterPro" id="IPR035996">
    <property type="entry name" value="4pyrrol_Methylase_sf"/>
</dbReference>
<sequence length="407" mass="43765">MSQKLRVNIVGIGPGNPDLLTGEARQAIASSNILIGDKRMLAAFADSSKTVYDTIKTAAIAEIAAQAQPDKDVLAVLVSGDVGFFSLAKTISGKLPDCECVRYCGISSLVYFSSKLQLSWDDAKIVSMHGRTQNLVAAVARNKKVFSLTGGENSPQKLCAQLCEHGLSQVQVYVGENLSYPEEKITSGTAEEISALDFPSLSVMMILNEDAQSFTSTVHGLADDLFQRSKVPMTKQEVRSVSMSKLQPKATDIIYDIGAGTGSCSIELALLASRGKVWAFERNPVAVELLGKNKALFGVDNLEVIAGEALENIKAMPAPDCVFVGGSGGDLCEMLDVIYAKNSDCRVVINAITVETLAEVAAYYKEHPAYSLEIVNVFVARSKHLGSYNLMMAQNPVYVMTALKKED</sequence>
<comment type="caution">
    <text evidence="8">The sequence shown here is derived from an EMBL/GenBank/DDBJ whole genome shotgun (WGS) entry which is preliminary data.</text>
</comment>
<feature type="domain" description="Methyltransferase" evidence="7">
    <location>
        <begin position="254"/>
        <end position="314"/>
    </location>
</feature>
<dbReference type="SUPFAM" id="SSF53790">
    <property type="entry name" value="Tetrapyrrole methylase"/>
    <property type="match status" value="1"/>
</dbReference>
<dbReference type="Gene3D" id="3.40.1010.10">
    <property type="entry name" value="Cobalt-precorrin-4 Transmethylase, Domain 1"/>
    <property type="match status" value="1"/>
</dbReference>
<dbReference type="NCBIfam" id="TIGR02469">
    <property type="entry name" value="CbiT"/>
    <property type="match status" value="1"/>
</dbReference>
<dbReference type="InterPro" id="IPR000878">
    <property type="entry name" value="4pyrrol_Mease"/>
</dbReference>
<dbReference type="InterPro" id="IPR006365">
    <property type="entry name" value="Cbl_synth_CobL"/>
</dbReference>
<dbReference type="AlphaFoldDB" id="A0A1Q6R2F0"/>
<keyword evidence="3 8" id="KW-0489">Methyltransferase</keyword>
<dbReference type="STRING" id="626940.BHW43_09595"/>
<dbReference type="InterPro" id="IPR014008">
    <property type="entry name" value="Cbl_synth_MTase_CbiT"/>
</dbReference>
<dbReference type="InterPro" id="IPR014776">
    <property type="entry name" value="4pyrrole_Mease_sub2"/>
</dbReference>
<dbReference type="InterPro" id="IPR012818">
    <property type="entry name" value="CbiE"/>
</dbReference>
<dbReference type="GO" id="GO:0008276">
    <property type="term" value="F:protein methyltransferase activity"/>
    <property type="evidence" value="ECO:0007669"/>
    <property type="project" value="InterPro"/>
</dbReference>
<dbReference type="GO" id="GO:0009236">
    <property type="term" value="P:cobalamin biosynthetic process"/>
    <property type="evidence" value="ECO:0007669"/>
    <property type="project" value="UniProtKB-UniPathway"/>
</dbReference>
<proteinExistence type="predicted"/>
<dbReference type="InterPro" id="IPR029063">
    <property type="entry name" value="SAM-dependent_MTases_sf"/>
</dbReference>
<evidence type="ECO:0000313" key="8">
    <source>
        <dbReference type="EMBL" id="OLA36555.1"/>
    </source>
</evidence>
<evidence type="ECO:0000259" key="6">
    <source>
        <dbReference type="Pfam" id="PF00590"/>
    </source>
</evidence>
<keyword evidence="4 8" id="KW-0808">Transferase</keyword>
<protein>
    <submittedName>
        <fullName evidence="8">Precorrin-6Y C5,15-methyltransferase</fullName>
    </submittedName>
</protein>
<gene>
    <name evidence="8" type="ORF">BHW43_09595</name>
</gene>
<keyword evidence="5" id="KW-0949">S-adenosyl-L-methionine</keyword>
<dbReference type="Pfam" id="PF00590">
    <property type="entry name" value="TP_methylase"/>
    <property type="match status" value="1"/>
</dbReference>
<name>A0A1Q6R2F0_9FIRM</name>
<dbReference type="PANTHER" id="PTHR43182:SF1">
    <property type="entry name" value="COBALT-PRECORRIN-7 C(5)-METHYLTRANSFERASE"/>
    <property type="match status" value="1"/>
</dbReference>
<dbReference type="RefSeq" id="WP_303680380.1">
    <property type="nucleotide sequence ID" value="NZ_CATZZF010000111.1"/>
</dbReference>
<evidence type="ECO:0000256" key="5">
    <source>
        <dbReference type="ARBA" id="ARBA00022691"/>
    </source>
</evidence>
<comment type="pathway">
    <text evidence="1">Cofactor biosynthesis; adenosylcobalamin biosynthesis.</text>
</comment>
<dbReference type="PANTHER" id="PTHR43182">
    <property type="entry name" value="COBALT-PRECORRIN-6B C(15)-METHYLTRANSFERASE (DECARBOXYLATING)"/>
    <property type="match status" value="1"/>
</dbReference>
<dbReference type="EMBL" id="MNTG01000044">
    <property type="protein sequence ID" value="OLA36555.1"/>
    <property type="molecule type" value="Genomic_DNA"/>
</dbReference>
<evidence type="ECO:0000313" key="9">
    <source>
        <dbReference type="Proteomes" id="UP000186777"/>
    </source>
</evidence>
<organism evidence="8 9">
    <name type="scientific">Phascolarctobacterium succinatutens</name>
    <dbReference type="NCBI Taxonomy" id="626940"/>
    <lineage>
        <taxon>Bacteria</taxon>
        <taxon>Bacillati</taxon>
        <taxon>Bacillota</taxon>
        <taxon>Negativicutes</taxon>
        <taxon>Acidaminococcales</taxon>
        <taxon>Acidaminococcaceae</taxon>
        <taxon>Phascolarctobacterium</taxon>
    </lineage>
</organism>
<evidence type="ECO:0000259" key="7">
    <source>
        <dbReference type="Pfam" id="PF13847"/>
    </source>
</evidence>
<dbReference type="InterPro" id="IPR050714">
    <property type="entry name" value="Cobalamin_biosynth_MTase"/>
</dbReference>
<accession>A0A1Q6R2F0</accession>
<feature type="domain" description="Tetrapyrrole methylase" evidence="6">
    <location>
        <begin position="7"/>
        <end position="193"/>
    </location>
</feature>
<dbReference type="PIRSF" id="PIRSF036428">
    <property type="entry name" value="CobL"/>
    <property type="match status" value="1"/>
</dbReference>
<dbReference type="CDD" id="cd11644">
    <property type="entry name" value="Precorrin-6Y-MT"/>
    <property type="match status" value="1"/>
</dbReference>
<dbReference type="GO" id="GO:0032259">
    <property type="term" value="P:methylation"/>
    <property type="evidence" value="ECO:0007669"/>
    <property type="project" value="UniProtKB-KW"/>
</dbReference>
<dbReference type="InterPro" id="IPR014777">
    <property type="entry name" value="4pyrrole_Mease_sub1"/>
</dbReference>
<dbReference type="CDD" id="cd02440">
    <property type="entry name" value="AdoMet_MTases"/>
    <property type="match status" value="1"/>
</dbReference>
<evidence type="ECO:0000256" key="4">
    <source>
        <dbReference type="ARBA" id="ARBA00022679"/>
    </source>
</evidence>
<dbReference type="Proteomes" id="UP000186777">
    <property type="component" value="Unassembled WGS sequence"/>
</dbReference>
<dbReference type="Gene3D" id="3.30.950.10">
    <property type="entry name" value="Methyltransferase, Cobalt-precorrin-4 Transmethylase, Domain 2"/>
    <property type="match status" value="1"/>
</dbReference>
<dbReference type="NCBIfam" id="TIGR02467">
    <property type="entry name" value="CbiE"/>
    <property type="match status" value="1"/>
</dbReference>
<dbReference type="UniPathway" id="UPA00148"/>
<evidence type="ECO:0000256" key="2">
    <source>
        <dbReference type="ARBA" id="ARBA00022573"/>
    </source>
</evidence>
<evidence type="ECO:0000256" key="3">
    <source>
        <dbReference type="ARBA" id="ARBA00022603"/>
    </source>
</evidence>
<dbReference type="Gene3D" id="3.40.50.150">
    <property type="entry name" value="Vaccinia Virus protein VP39"/>
    <property type="match status" value="1"/>
</dbReference>
<dbReference type="Pfam" id="PF13847">
    <property type="entry name" value="Methyltransf_31"/>
    <property type="match status" value="1"/>
</dbReference>
<keyword evidence="2" id="KW-0169">Cobalamin biosynthesis</keyword>